<dbReference type="EMBL" id="CM042053">
    <property type="protein sequence ID" value="KAI3715237.1"/>
    <property type="molecule type" value="Genomic_DNA"/>
</dbReference>
<evidence type="ECO:0000313" key="1">
    <source>
        <dbReference type="EMBL" id="KAI3715237.1"/>
    </source>
</evidence>
<proteinExistence type="predicted"/>
<protein>
    <submittedName>
        <fullName evidence="1">Uncharacterized protein</fullName>
    </submittedName>
</protein>
<dbReference type="Proteomes" id="UP001055879">
    <property type="component" value="Linkage Group LG07"/>
</dbReference>
<name>A0ACB9AYB0_ARCLA</name>
<evidence type="ECO:0000313" key="2">
    <source>
        <dbReference type="Proteomes" id="UP001055879"/>
    </source>
</evidence>
<reference evidence="1 2" key="2">
    <citation type="journal article" date="2022" name="Mol. Ecol. Resour.">
        <title>The genomes of chicory, endive, great burdock and yacon provide insights into Asteraceae paleo-polyploidization history and plant inulin production.</title>
        <authorList>
            <person name="Fan W."/>
            <person name="Wang S."/>
            <person name="Wang H."/>
            <person name="Wang A."/>
            <person name="Jiang F."/>
            <person name="Liu H."/>
            <person name="Zhao H."/>
            <person name="Xu D."/>
            <person name="Zhang Y."/>
        </authorList>
    </citation>
    <scope>NUCLEOTIDE SEQUENCE [LARGE SCALE GENOMIC DNA]</scope>
    <source>
        <strain evidence="2">cv. Niubang</strain>
    </source>
</reference>
<reference evidence="2" key="1">
    <citation type="journal article" date="2022" name="Mol. Ecol. Resour.">
        <title>The genomes of chicory, endive, great burdock and yacon provide insights into Asteraceae palaeo-polyploidization history and plant inulin production.</title>
        <authorList>
            <person name="Fan W."/>
            <person name="Wang S."/>
            <person name="Wang H."/>
            <person name="Wang A."/>
            <person name="Jiang F."/>
            <person name="Liu H."/>
            <person name="Zhao H."/>
            <person name="Xu D."/>
            <person name="Zhang Y."/>
        </authorList>
    </citation>
    <scope>NUCLEOTIDE SEQUENCE [LARGE SCALE GENOMIC DNA]</scope>
    <source>
        <strain evidence="2">cv. Niubang</strain>
    </source>
</reference>
<gene>
    <name evidence="1" type="ORF">L6452_22210</name>
</gene>
<comment type="caution">
    <text evidence="1">The sequence shown here is derived from an EMBL/GenBank/DDBJ whole genome shotgun (WGS) entry which is preliminary data.</text>
</comment>
<organism evidence="1 2">
    <name type="scientific">Arctium lappa</name>
    <name type="common">Greater burdock</name>
    <name type="synonym">Lappa major</name>
    <dbReference type="NCBI Taxonomy" id="4217"/>
    <lineage>
        <taxon>Eukaryota</taxon>
        <taxon>Viridiplantae</taxon>
        <taxon>Streptophyta</taxon>
        <taxon>Embryophyta</taxon>
        <taxon>Tracheophyta</taxon>
        <taxon>Spermatophyta</taxon>
        <taxon>Magnoliopsida</taxon>
        <taxon>eudicotyledons</taxon>
        <taxon>Gunneridae</taxon>
        <taxon>Pentapetalae</taxon>
        <taxon>asterids</taxon>
        <taxon>campanulids</taxon>
        <taxon>Asterales</taxon>
        <taxon>Asteraceae</taxon>
        <taxon>Carduoideae</taxon>
        <taxon>Cardueae</taxon>
        <taxon>Arctiinae</taxon>
        <taxon>Arctium</taxon>
    </lineage>
</organism>
<keyword evidence="2" id="KW-1185">Reference proteome</keyword>
<accession>A0ACB9AYB0</accession>
<sequence>MILLLKSIQGIFVILAFCIFHINYLPEKKTLFNIFNVSTIILLKTVPFFICMCHKFILLFLEEFIYLFDILYFCFNIM</sequence>